<dbReference type="Pfam" id="PF06342">
    <property type="entry name" value="DUF1057"/>
    <property type="match status" value="1"/>
</dbReference>
<dbReference type="SUPFAM" id="SSF53474">
    <property type="entry name" value="alpha/beta-Hydrolases"/>
    <property type="match status" value="1"/>
</dbReference>
<gene>
    <name evidence="1" type="ORF">SSS_8658</name>
</gene>
<dbReference type="PANTHER" id="PTHR47533">
    <property type="entry name" value="PROTEIN CBG21859"/>
    <property type="match status" value="1"/>
</dbReference>
<reference evidence="3" key="1">
    <citation type="journal article" date="2020" name="PLoS Negl. Trop. Dis.">
        <title>High-quality nuclear genome for Sarcoptes scabiei-A critical resource for a neglected parasite.</title>
        <authorList>
            <person name="Korhonen P.K."/>
            <person name="Gasser R.B."/>
            <person name="Ma G."/>
            <person name="Wang T."/>
            <person name="Stroehlein A.J."/>
            <person name="Young N.D."/>
            <person name="Ang C.S."/>
            <person name="Fernando D.D."/>
            <person name="Lu H.C."/>
            <person name="Taylor S."/>
            <person name="Reynolds S.L."/>
            <person name="Mofiz E."/>
            <person name="Najaraj S.H."/>
            <person name="Gowda H."/>
            <person name="Madugundu A."/>
            <person name="Renuse S."/>
            <person name="Holt D."/>
            <person name="Pandey A."/>
            <person name="Papenfuss A.T."/>
            <person name="Fischer K."/>
        </authorList>
    </citation>
    <scope>NUCLEOTIDE SEQUENCE [LARGE SCALE GENOMIC DNA]</scope>
</reference>
<evidence type="ECO:0000313" key="1">
    <source>
        <dbReference type="EMBL" id="KAF7491266.1"/>
    </source>
</evidence>
<dbReference type="AlphaFoldDB" id="A0A834VC29"/>
<dbReference type="PANTHER" id="PTHR47533:SF4">
    <property type="entry name" value="AB HYDROLASE-1 DOMAIN-CONTAINING PROTEIN"/>
    <property type="match status" value="1"/>
</dbReference>
<dbReference type="InterPro" id="IPR029058">
    <property type="entry name" value="AB_hydrolase_fold"/>
</dbReference>
<dbReference type="EnsemblMetazoa" id="SSS_8658s_mrna">
    <property type="protein sequence ID" value="KAF7491266.1"/>
    <property type="gene ID" value="SSS_8658"/>
</dbReference>
<name>A0A834VC29_SARSC</name>
<accession>A0A834VC29</accession>
<dbReference type="Gene3D" id="3.40.50.1820">
    <property type="entry name" value="alpha/beta hydrolase"/>
    <property type="match status" value="1"/>
</dbReference>
<reference evidence="1" key="2">
    <citation type="submission" date="2020-01" db="EMBL/GenBank/DDBJ databases">
        <authorList>
            <person name="Korhonen P.K.K."/>
            <person name="Guangxu M.G."/>
            <person name="Wang T.W."/>
            <person name="Stroehlein A.J.S."/>
            <person name="Young N.D."/>
            <person name="Ang C.-S.A."/>
            <person name="Fernando D.W.F."/>
            <person name="Lu H.L."/>
            <person name="Taylor S.T."/>
            <person name="Ehtesham M.E.M."/>
            <person name="Najaraj S.H.N."/>
            <person name="Harsha G.H.G."/>
            <person name="Madugundu A.M."/>
            <person name="Renuse S.R."/>
            <person name="Holt D.H."/>
            <person name="Pandey A.P."/>
            <person name="Papenfuss A.P."/>
            <person name="Gasser R.B.G."/>
            <person name="Fischer K.F."/>
        </authorList>
    </citation>
    <scope>NUCLEOTIDE SEQUENCE</scope>
    <source>
        <strain evidence="1">SSS_KF_BRIS2020</strain>
    </source>
</reference>
<reference evidence="2" key="3">
    <citation type="submission" date="2022-06" db="UniProtKB">
        <authorList>
            <consortium name="EnsemblMetazoa"/>
        </authorList>
    </citation>
    <scope>IDENTIFICATION</scope>
</reference>
<dbReference type="Proteomes" id="UP000070412">
    <property type="component" value="Unassembled WGS sequence"/>
</dbReference>
<dbReference type="OrthoDB" id="6431331at2759"/>
<evidence type="ECO:0000313" key="3">
    <source>
        <dbReference type="Proteomes" id="UP000070412"/>
    </source>
</evidence>
<dbReference type="InterPro" id="IPR010463">
    <property type="entry name" value="DUF1057"/>
</dbReference>
<keyword evidence="3" id="KW-1185">Reference proteome</keyword>
<dbReference type="EMBL" id="WVUK01000060">
    <property type="protein sequence ID" value="KAF7491266.1"/>
    <property type="molecule type" value="Genomic_DNA"/>
</dbReference>
<proteinExistence type="predicted"/>
<organism evidence="1">
    <name type="scientific">Sarcoptes scabiei</name>
    <name type="common">Itch mite</name>
    <name type="synonym">Acarus scabiei</name>
    <dbReference type="NCBI Taxonomy" id="52283"/>
    <lineage>
        <taxon>Eukaryota</taxon>
        <taxon>Metazoa</taxon>
        <taxon>Ecdysozoa</taxon>
        <taxon>Arthropoda</taxon>
        <taxon>Chelicerata</taxon>
        <taxon>Arachnida</taxon>
        <taxon>Acari</taxon>
        <taxon>Acariformes</taxon>
        <taxon>Sarcoptiformes</taxon>
        <taxon>Astigmata</taxon>
        <taxon>Psoroptidia</taxon>
        <taxon>Sarcoptoidea</taxon>
        <taxon>Sarcoptidae</taxon>
        <taxon>Sarcoptinae</taxon>
        <taxon>Sarcoptes</taxon>
    </lineage>
</organism>
<sequence>MQKICEKFFSFTTMVSSVYTQEWYPITINYIDTDPDNQSKKTILLLHNTPGSYYDYFRLIADFGRNYRIIAPNFPDFFHTLKTGCFWHSAEEKSEFIFDFLKDLNVKDIHCLITHSLSVYTASYIWLYSNEINYPNLHSICLLNPIGISKFSLKERMKMNLLSHASRSLILRKLTPQKWINVRRSPAQNIFARHETAFLIALTKNLSNYQNYELRLKTLSRLQIPSLFVFSSNDKLFPSFVYFEQLYHLAVDFDDFDVYEQYENNLIQTSDQRSWIKVVDFRAGGHYIHKTHPYLIHSYIDELLNIDKSNLIHQTNLIEDN</sequence>
<evidence type="ECO:0000313" key="2">
    <source>
        <dbReference type="EnsemblMetazoa" id="KAF7491266.1"/>
    </source>
</evidence>
<protein>
    <submittedName>
        <fullName evidence="1 2">Uncharacterized protein</fullName>
    </submittedName>
</protein>